<dbReference type="AlphaFoldDB" id="A0A3S9YAB7"/>
<reference evidence="2 3" key="1">
    <citation type="submission" date="2018-04" db="EMBL/GenBank/DDBJ databases">
        <title>Complete genome sequences of Streptomyces lydicus strain WYEC and characterization of antagonistic properties of biological control agents.</title>
        <authorList>
            <person name="Mariita R.M."/>
            <person name="Sello J.K."/>
        </authorList>
    </citation>
    <scope>NUCLEOTIDE SEQUENCE [LARGE SCALE GENOMIC DNA]</scope>
    <source>
        <strain evidence="2 3">WYEC 108</strain>
    </source>
</reference>
<organism evidence="2 3">
    <name type="scientific">Streptomyces lydicus</name>
    <dbReference type="NCBI Taxonomy" id="47763"/>
    <lineage>
        <taxon>Bacteria</taxon>
        <taxon>Bacillati</taxon>
        <taxon>Actinomycetota</taxon>
        <taxon>Actinomycetes</taxon>
        <taxon>Kitasatosporales</taxon>
        <taxon>Streptomycetaceae</taxon>
        <taxon>Streptomyces</taxon>
    </lineage>
</organism>
<dbReference type="Proteomes" id="UP000275579">
    <property type="component" value="Chromosome"/>
</dbReference>
<gene>
    <name evidence="2" type="ORF">DDE74_13720</name>
</gene>
<name>A0A3S9YAB7_9ACTN</name>
<protein>
    <submittedName>
        <fullName evidence="2">Uncharacterized protein</fullName>
    </submittedName>
</protein>
<dbReference type="RefSeq" id="WP_127150870.1">
    <property type="nucleotide sequence ID" value="NZ_CP029042.1"/>
</dbReference>
<sequence>MRRIRKLLGPLAAATTGGGPPTSDNAPSARGFLTIGGTTYIDPHGSYPLDHRLDGSATLIVNDTDHYITVVTERDCCDPPRPTARHTAVPGDAPARDLVLAPGERAETWRGDSVRVG</sequence>
<evidence type="ECO:0000313" key="2">
    <source>
        <dbReference type="EMBL" id="AZS71868.1"/>
    </source>
</evidence>
<evidence type="ECO:0000256" key="1">
    <source>
        <dbReference type="SAM" id="MobiDB-lite"/>
    </source>
</evidence>
<evidence type="ECO:0000313" key="3">
    <source>
        <dbReference type="Proteomes" id="UP000275579"/>
    </source>
</evidence>
<proteinExistence type="predicted"/>
<dbReference type="EMBL" id="CP029042">
    <property type="protein sequence ID" value="AZS71868.1"/>
    <property type="molecule type" value="Genomic_DNA"/>
</dbReference>
<feature type="region of interest" description="Disordered" evidence="1">
    <location>
        <begin position="8"/>
        <end position="28"/>
    </location>
</feature>
<accession>A0A3S9YAB7</accession>